<keyword evidence="1" id="KW-0378">Hydrolase</keyword>
<dbReference type="GO" id="GO:0004190">
    <property type="term" value="F:aspartic-type endopeptidase activity"/>
    <property type="evidence" value="ECO:0007669"/>
    <property type="project" value="InterPro"/>
</dbReference>
<dbReference type="SUPFAM" id="SSF50630">
    <property type="entry name" value="Acid proteases"/>
    <property type="match status" value="1"/>
</dbReference>
<sequence length="666" mass="76726">MTCETFVVAGDGLICFMARLAQAPRTTDLKSLLLRAASQNLSLLIEKLRLRKHSQFFLSLVGDCVWSCLDTDISGDIFFGPVKFETMAEESSSEKLTSTWFQNFRSLLDDTNKINIATQTDTGALPGDNIEEMVVEQQTTESAAANPLTPLTEMLKQHDLAEEHKQVNNNQTCGRYPEFQRVLTSNEYERDIDLNKWRVKFDGSDTGLSVDSFIFRIEKLKALSHITYDELFAQFHCLVIRKYWQLLEDHENDLTFGYVALKKELLKEFGRSESDYDIIRDIMERKQQPFESFDEYYGDIHDLRFRMKNKMPEFELIKVIKSNLRAALASLIFAIIVDNIADLRAECKRAEKFLRENRQKYRQINEIECWRKNSDLNEQKFIETFELRNTGKKDKQKQKLIVSKESGKGNSTIQDPNIVQAMVNKPLTTSNRPYCHAPFHASLCSQCHMPANVLPKNRMLEAKQDKCRNHFHEAVCSECGRNESHLQLQPQCSDENREPINDCPPPQIRIMQRPNSQPITPKMEPRGREIFHQEIVLEKYMSKKYKKILKLREKQKVYRQFKRDQLSTIVTLDGDNRLFAKSEIDGINMTALLDTGASVSSLGAGAQEFLRHWQHKIVKLRNQFVKGVNGDQIPVKGIIMLGAWASRAIKHISPASTTTLSRGINI</sequence>
<dbReference type="GO" id="GO:0006508">
    <property type="term" value="P:proteolysis"/>
    <property type="evidence" value="ECO:0007669"/>
    <property type="project" value="InterPro"/>
</dbReference>
<protein>
    <recommendedName>
        <fullName evidence="2">Peptidase A2 domain-containing protein</fullName>
    </recommendedName>
</protein>
<accession>A0A1A9WIZ0</accession>
<dbReference type="VEuPathDB" id="VectorBase:GBRI021553"/>
<dbReference type="STRING" id="37001.A0A1A9WIZ0"/>
<name>A0A1A9WIZ0_9MUSC</name>
<dbReference type="AlphaFoldDB" id="A0A1A9WIZ0"/>
<evidence type="ECO:0000256" key="1">
    <source>
        <dbReference type="ARBA" id="ARBA00022801"/>
    </source>
</evidence>
<dbReference type="PROSITE" id="PS50175">
    <property type="entry name" value="ASP_PROT_RETROV"/>
    <property type="match status" value="1"/>
</dbReference>
<dbReference type="InterPro" id="IPR001995">
    <property type="entry name" value="Peptidase_A2_cat"/>
</dbReference>
<evidence type="ECO:0000259" key="2">
    <source>
        <dbReference type="PROSITE" id="PS50175"/>
    </source>
</evidence>
<evidence type="ECO:0000313" key="4">
    <source>
        <dbReference type="Proteomes" id="UP000091820"/>
    </source>
</evidence>
<dbReference type="Proteomes" id="UP000091820">
    <property type="component" value="Unassembled WGS sequence"/>
</dbReference>
<keyword evidence="4" id="KW-1185">Reference proteome</keyword>
<dbReference type="InterPro" id="IPR021109">
    <property type="entry name" value="Peptidase_aspartic_dom_sf"/>
</dbReference>
<dbReference type="PROSITE" id="PS00141">
    <property type="entry name" value="ASP_PROTEASE"/>
    <property type="match status" value="1"/>
</dbReference>
<proteinExistence type="predicted"/>
<reference evidence="3" key="2">
    <citation type="submission" date="2020-05" db="UniProtKB">
        <authorList>
            <consortium name="EnsemblMetazoa"/>
        </authorList>
    </citation>
    <scope>IDENTIFICATION</scope>
    <source>
        <strain evidence="3">IAEA</strain>
    </source>
</reference>
<evidence type="ECO:0000313" key="3">
    <source>
        <dbReference type="EnsemblMetazoa" id="GBRI021553-PA"/>
    </source>
</evidence>
<organism evidence="3 4">
    <name type="scientific">Glossina brevipalpis</name>
    <dbReference type="NCBI Taxonomy" id="37001"/>
    <lineage>
        <taxon>Eukaryota</taxon>
        <taxon>Metazoa</taxon>
        <taxon>Ecdysozoa</taxon>
        <taxon>Arthropoda</taxon>
        <taxon>Hexapoda</taxon>
        <taxon>Insecta</taxon>
        <taxon>Pterygota</taxon>
        <taxon>Neoptera</taxon>
        <taxon>Endopterygota</taxon>
        <taxon>Diptera</taxon>
        <taxon>Brachycera</taxon>
        <taxon>Muscomorpha</taxon>
        <taxon>Hippoboscoidea</taxon>
        <taxon>Glossinidae</taxon>
        <taxon>Glossina</taxon>
    </lineage>
</organism>
<dbReference type="EnsemblMetazoa" id="GBRI021553-RA">
    <property type="protein sequence ID" value="GBRI021553-PA"/>
    <property type="gene ID" value="GBRI021553"/>
</dbReference>
<dbReference type="InterPro" id="IPR001969">
    <property type="entry name" value="Aspartic_peptidase_AS"/>
</dbReference>
<feature type="domain" description="Peptidase A2" evidence="2">
    <location>
        <begin position="589"/>
        <end position="630"/>
    </location>
</feature>
<reference evidence="4" key="1">
    <citation type="submission" date="2014-03" db="EMBL/GenBank/DDBJ databases">
        <authorList>
            <person name="Aksoy S."/>
            <person name="Warren W."/>
            <person name="Wilson R.K."/>
        </authorList>
    </citation>
    <scope>NUCLEOTIDE SEQUENCE [LARGE SCALE GENOMIC DNA]</scope>
    <source>
        <strain evidence="4">IAEA</strain>
    </source>
</reference>